<keyword evidence="3" id="KW-1185">Reference proteome</keyword>
<dbReference type="Proteomes" id="UP000887222">
    <property type="component" value="Unassembled WGS sequence"/>
</dbReference>
<feature type="signal peptide" evidence="1">
    <location>
        <begin position="1"/>
        <end position="24"/>
    </location>
</feature>
<sequence length="290" mass="32793">MPNLFPITRWAMLLGLLIACGAHAQGYLQQLPQLNEEEIAARRAPGFDAYRLRGNDRTVVLDFPSVREQGQAFGRIVLFIERHGAPRNRVLSMAEADDWLARNGQRLYTLTYGNNFRTEELARFFNAVRRQGDRLTPDEKFLHDWLLRMQLLRPDGRDVTAGAAAIVITVPQPSTVDGCAPCTVLAEHRAAILSHELAHARFTTDDAYQARVLRFWAREMGDSARERFTDFLRKRGYDADNDELLANEMQAFLMHTPHAALFSAKEVGLTEEELADLRKRFGAGLPGPSM</sequence>
<feature type="chain" id="PRO_5045474041" evidence="1">
    <location>
        <begin position="25"/>
        <end position="290"/>
    </location>
</feature>
<protein>
    <submittedName>
        <fullName evidence="2">Uncharacterized protein</fullName>
    </submittedName>
</protein>
<name>A0ABQ4Q3Q8_9BURK</name>
<organism evidence="2 3">
    <name type="scientific">Noviherbaspirillum aridicola</name>
    <dbReference type="NCBI Taxonomy" id="2849687"/>
    <lineage>
        <taxon>Bacteria</taxon>
        <taxon>Pseudomonadati</taxon>
        <taxon>Pseudomonadota</taxon>
        <taxon>Betaproteobacteria</taxon>
        <taxon>Burkholderiales</taxon>
        <taxon>Oxalobacteraceae</taxon>
        <taxon>Noviherbaspirillum</taxon>
    </lineage>
</organism>
<evidence type="ECO:0000256" key="1">
    <source>
        <dbReference type="SAM" id="SignalP"/>
    </source>
</evidence>
<dbReference type="EMBL" id="BPMK01000007">
    <property type="protein sequence ID" value="GIZ51744.1"/>
    <property type="molecule type" value="Genomic_DNA"/>
</dbReference>
<reference evidence="2 3" key="1">
    <citation type="journal article" date="2022" name="Int. J. Syst. Evol. Microbiol.">
        <title>Noviherbaspirillum aridicola sp. nov., isolated from an arid soil in Pakistan.</title>
        <authorList>
            <person name="Khan I.U."/>
            <person name="Saqib M."/>
            <person name="Amin A."/>
            <person name="Hussain F."/>
            <person name="Li L."/>
            <person name="Liu Y.H."/>
            <person name="Fang B.Z."/>
            <person name="Ahmed I."/>
            <person name="Li W.J."/>
        </authorList>
    </citation>
    <scope>NUCLEOTIDE SEQUENCE [LARGE SCALE GENOMIC DNA]</scope>
    <source>
        <strain evidence="2 3">NCCP-691</strain>
    </source>
</reference>
<comment type="caution">
    <text evidence="2">The sequence shown here is derived from an EMBL/GenBank/DDBJ whole genome shotgun (WGS) entry which is preliminary data.</text>
</comment>
<evidence type="ECO:0000313" key="2">
    <source>
        <dbReference type="EMBL" id="GIZ51744.1"/>
    </source>
</evidence>
<evidence type="ECO:0000313" key="3">
    <source>
        <dbReference type="Proteomes" id="UP000887222"/>
    </source>
</evidence>
<accession>A0ABQ4Q3Q8</accession>
<gene>
    <name evidence="2" type="ORF">NCCP691_17580</name>
</gene>
<proteinExistence type="predicted"/>
<dbReference type="RefSeq" id="WP_220807913.1">
    <property type="nucleotide sequence ID" value="NZ_BPMK01000007.1"/>
</dbReference>
<keyword evidence="1" id="KW-0732">Signal</keyword>